<accession>A0A0E9TKN3</accession>
<protein>
    <submittedName>
        <fullName evidence="1">Uncharacterized protein</fullName>
    </submittedName>
</protein>
<organism evidence="1">
    <name type="scientific">Anguilla anguilla</name>
    <name type="common">European freshwater eel</name>
    <name type="synonym">Muraena anguilla</name>
    <dbReference type="NCBI Taxonomy" id="7936"/>
    <lineage>
        <taxon>Eukaryota</taxon>
        <taxon>Metazoa</taxon>
        <taxon>Chordata</taxon>
        <taxon>Craniata</taxon>
        <taxon>Vertebrata</taxon>
        <taxon>Euteleostomi</taxon>
        <taxon>Actinopterygii</taxon>
        <taxon>Neopterygii</taxon>
        <taxon>Teleostei</taxon>
        <taxon>Anguilliformes</taxon>
        <taxon>Anguillidae</taxon>
        <taxon>Anguilla</taxon>
    </lineage>
</organism>
<evidence type="ECO:0000313" key="1">
    <source>
        <dbReference type="EMBL" id="JAH54171.1"/>
    </source>
</evidence>
<reference evidence="1" key="2">
    <citation type="journal article" date="2015" name="Fish Shellfish Immunol.">
        <title>Early steps in the European eel (Anguilla anguilla)-Vibrio vulnificus interaction in the gills: Role of the RtxA13 toxin.</title>
        <authorList>
            <person name="Callol A."/>
            <person name="Pajuelo D."/>
            <person name="Ebbesson L."/>
            <person name="Teles M."/>
            <person name="MacKenzie S."/>
            <person name="Amaro C."/>
        </authorList>
    </citation>
    <scope>NUCLEOTIDE SEQUENCE</scope>
</reference>
<dbReference type="EMBL" id="GBXM01054406">
    <property type="protein sequence ID" value="JAH54171.1"/>
    <property type="molecule type" value="Transcribed_RNA"/>
</dbReference>
<dbReference type="AlphaFoldDB" id="A0A0E9TKN3"/>
<sequence>MAGVCTQSCRWDSFYGIARVFPNANQHEQARLFNLRKIDVHPLIHLGYVQKSKVCACFMNSMWVFRRNPY</sequence>
<reference evidence="1" key="1">
    <citation type="submission" date="2014-11" db="EMBL/GenBank/DDBJ databases">
        <authorList>
            <person name="Amaro Gonzalez C."/>
        </authorList>
    </citation>
    <scope>NUCLEOTIDE SEQUENCE</scope>
</reference>
<proteinExistence type="predicted"/>
<name>A0A0E9TKN3_ANGAN</name>